<protein>
    <submittedName>
        <fullName evidence="1">Uncharacterized protein</fullName>
    </submittedName>
</protein>
<evidence type="ECO:0000313" key="2">
    <source>
        <dbReference type="Proteomes" id="UP000294555"/>
    </source>
</evidence>
<comment type="caution">
    <text evidence="1">The sequence shown here is derived from an EMBL/GenBank/DDBJ whole genome shotgun (WGS) entry which is preliminary data.</text>
</comment>
<gene>
    <name evidence="1" type="ORF">EZJ58_3726</name>
</gene>
<dbReference type="EMBL" id="SJOI01000001">
    <property type="protein sequence ID" value="TCL05534.1"/>
    <property type="molecule type" value="Genomic_DNA"/>
</dbReference>
<sequence>MGMRMTAAYQEVWQCSANSYIVNSRSIGALWIDNPSN</sequence>
<evidence type="ECO:0000313" key="1">
    <source>
        <dbReference type="EMBL" id="TCL05534.1"/>
    </source>
</evidence>
<accession>A0A4R1NDA4</accession>
<dbReference type="Proteomes" id="UP000294555">
    <property type="component" value="Unassembled WGS sequence"/>
</dbReference>
<proteinExistence type="predicted"/>
<reference evidence="1 2" key="1">
    <citation type="submission" date="2019-02" db="EMBL/GenBank/DDBJ databases">
        <title>Investigation of anaerobic lignin degradation for improved lignocellulosic biofuels.</title>
        <authorList>
            <person name="Deangelis K."/>
        </authorList>
    </citation>
    <scope>NUCLEOTIDE SEQUENCE [LARGE SCALE GENOMIC DNA]</scope>
    <source>
        <strain evidence="1 2">159R</strain>
    </source>
</reference>
<dbReference type="AlphaFoldDB" id="A0A4R1NDA4"/>
<keyword evidence="2" id="KW-1185">Reference proteome</keyword>
<organism evidence="1 2">
    <name type="scientific">Sodalis ligni</name>
    <dbReference type="NCBI Taxonomy" id="2697027"/>
    <lineage>
        <taxon>Bacteria</taxon>
        <taxon>Pseudomonadati</taxon>
        <taxon>Pseudomonadota</taxon>
        <taxon>Gammaproteobacteria</taxon>
        <taxon>Enterobacterales</taxon>
        <taxon>Bruguierivoracaceae</taxon>
        <taxon>Sodalis</taxon>
    </lineage>
</organism>
<name>A0A4R1NDA4_9GAMM</name>